<dbReference type="GO" id="GO:0016810">
    <property type="term" value="F:hydrolase activity, acting on carbon-nitrogen (but not peptide) bonds"/>
    <property type="evidence" value="ECO:0007669"/>
    <property type="project" value="InterPro"/>
</dbReference>
<evidence type="ECO:0000313" key="2">
    <source>
        <dbReference type="EMBL" id="AGF78096.1"/>
    </source>
</evidence>
<dbReference type="KEGG" id="dsf:UWK_01538"/>
<dbReference type="InterPro" id="IPR032466">
    <property type="entry name" value="Metal_Hydrolase"/>
</dbReference>
<dbReference type="OrthoDB" id="9785413at2"/>
<dbReference type="PATRIC" id="fig|1167006.5.peg.1692"/>
<reference evidence="3" key="1">
    <citation type="journal article" date="2013" name="Stand. Genomic Sci.">
        <title>Complete genome sequence of Desulfocapsa sulfexigens, a marine deltaproteobacterium specialized in disproportionating inorganic sulfur compounds.</title>
        <authorList>
            <person name="Finster K.W."/>
            <person name="Kjeldsen K.U."/>
            <person name="Kube M."/>
            <person name="Reinhardt R."/>
            <person name="Mussmann M."/>
            <person name="Amann R."/>
            <person name="Schreiber L."/>
        </authorList>
    </citation>
    <scope>NUCLEOTIDE SEQUENCE [LARGE SCALE GENOMIC DNA]</scope>
    <source>
        <strain evidence="3">DSM 10523 / SB164P1</strain>
    </source>
</reference>
<protein>
    <submittedName>
        <fullName evidence="2">Metal-dependent hydrolase involved in phosphonate metabolism</fullName>
    </submittedName>
</protein>
<dbReference type="InterPro" id="IPR051781">
    <property type="entry name" value="Metallo-dep_Hydrolase"/>
</dbReference>
<dbReference type="HOGENOM" id="CLU_060303_1_0_7"/>
<evidence type="ECO:0000259" key="1">
    <source>
        <dbReference type="Pfam" id="PF01979"/>
    </source>
</evidence>
<dbReference type="Pfam" id="PF01979">
    <property type="entry name" value="Amidohydro_1"/>
    <property type="match status" value="1"/>
</dbReference>
<dbReference type="Gene3D" id="2.30.40.10">
    <property type="entry name" value="Urease, subunit C, domain 1"/>
    <property type="match status" value="1"/>
</dbReference>
<dbReference type="NCBIfam" id="NF011984">
    <property type="entry name" value="PRK15446.1-5"/>
    <property type="match status" value="1"/>
</dbReference>
<dbReference type="GO" id="GO:0019700">
    <property type="term" value="P:organic phosphonate catabolic process"/>
    <property type="evidence" value="ECO:0007669"/>
    <property type="project" value="InterPro"/>
</dbReference>
<dbReference type="AlphaFoldDB" id="M1PNV2"/>
<dbReference type="SUPFAM" id="SSF51338">
    <property type="entry name" value="Composite domain of metallo-dependent hydrolases"/>
    <property type="match status" value="1"/>
</dbReference>
<proteinExistence type="predicted"/>
<dbReference type="InterPro" id="IPR006680">
    <property type="entry name" value="Amidohydro-rel"/>
</dbReference>
<organism evidence="2 3">
    <name type="scientific">Desulfocapsa sulfexigens (strain DSM 10523 / SB164P1)</name>
    <dbReference type="NCBI Taxonomy" id="1167006"/>
    <lineage>
        <taxon>Bacteria</taxon>
        <taxon>Pseudomonadati</taxon>
        <taxon>Thermodesulfobacteriota</taxon>
        <taxon>Desulfobulbia</taxon>
        <taxon>Desulfobulbales</taxon>
        <taxon>Desulfocapsaceae</taxon>
        <taxon>Desulfocapsa</taxon>
    </lineage>
</organism>
<dbReference type="NCBIfam" id="NF011987">
    <property type="entry name" value="PRK15446.2-3"/>
    <property type="match status" value="1"/>
</dbReference>
<keyword evidence="2" id="KW-0378">Hydrolase</keyword>
<dbReference type="PIRSF" id="PIRSF038971">
    <property type="entry name" value="PhnM"/>
    <property type="match status" value="1"/>
</dbReference>
<dbReference type="InterPro" id="IPR011059">
    <property type="entry name" value="Metal-dep_hydrolase_composite"/>
</dbReference>
<dbReference type="PANTHER" id="PTHR43135">
    <property type="entry name" value="ALPHA-D-RIBOSE 1-METHYLPHOSPHONATE 5-TRIPHOSPHATE DIPHOSPHATASE"/>
    <property type="match status" value="1"/>
</dbReference>
<dbReference type="Proteomes" id="UP000011721">
    <property type="component" value="Chromosome"/>
</dbReference>
<keyword evidence="3" id="KW-1185">Reference proteome</keyword>
<sequence>MNSVLRSSRVLTDGYIQPADVVIRHGFIEKVAPFKSQKNAYDLGQRLIVPGFVDLHSDAVEKEIEPRPGAHFPIASALVELDKKLTMAGITTMFHAVGFNDAAITGYRATKIAAHVIEEINTANRHLLGVDNFVHARFEVTSFESVGVIKELIHNESVHLLSVMDHTPGQGQFKSIENWKKFHLPVYKLSDSDADEIIRHKIRGRSRAFAVVEELLRYGAEHDLVLLSHDDDSRHKIDLLKEFGVSISEFPLDVDIAVYAKKKGIATGMGAPNVVRGESQSGNVSARKLIVENACDFLCSDYHPSSMLQAPYTAHREIGLSLERCFDMVTSTPARLAGLNDRGEIRAGKIADLVVIEDANIPKVILTLKEGSPVYNGTACLCGE</sequence>
<dbReference type="NCBIfam" id="NF011990">
    <property type="entry name" value="PRK15446.2-6"/>
    <property type="match status" value="1"/>
</dbReference>
<dbReference type="SUPFAM" id="SSF51556">
    <property type="entry name" value="Metallo-dependent hydrolases"/>
    <property type="match status" value="1"/>
</dbReference>
<dbReference type="Gene3D" id="3.20.20.140">
    <property type="entry name" value="Metal-dependent hydrolases"/>
    <property type="match status" value="2"/>
</dbReference>
<dbReference type="PANTHER" id="PTHR43135:SF3">
    <property type="entry name" value="ALPHA-D-RIBOSE 1-METHYLPHOSPHONATE 5-TRIPHOSPHATE DIPHOSPHATASE"/>
    <property type="match status" value="1"/>
</dbReference>
<accession>M1PNV2</accession>
<dbReference type="RefSeq" id="WP_015403787.1">
    <property type="nucleotide sequence ID" value="NC_020304.1"/>
</dbReference>
<dbReference type="EMBL" id="CP003985">
    <property type="protein sequence ID" value="AGF78096.1"/>
    <property type="molecule type" value="Genomic_DNA"/>
</dbReference>
<evidence type="ECO:0000313" key="3">
    <source>
        <dbReference type="Proteomes" id="UP000011721"/>
    </source>
</evidence>
<gene>
    <name evidence="2" type="ordered locus">UWK_01538</name>
</gene>
<dbReference type="eggNOG" id="COG3454">
    <property type="taxonomic scope" value="Bacteria"/>
</dbReference>
<dbReference type="InterPro" id="IPR012696">
    <property type="entry name" value="PhnM"/>
</dbReference>
<name>M1PNV2_DESSD</name>
<feature type="domain" description="Amidohydrolase-related" evidence="1">
    <location>
        <begin position="261"/>
        <end position="371"/>
    </location>
</feature>
<dbReference type="STRING" id="1167006.UWK_01538"/>